<reference evidence="5" key="3">
    <citation type="submission" date="2023-07" db="EMBL/GenBank/DDBJ databases">
        <title>Identification of Pectobacterium versatile causing blackleg of potato from New York State with a whole genome sequencing approach.</title>
        <authorList>
            <person name="Ma X."/>
            <person name="Swingle B."/>
        </authorList>
    </citation>
    <scope>NUCLEOTIDE SEQUENCE [LARGE SCALE GENOMIC DNA]</scope>
    <source>
        <strain evidence="5">NY1588A</strain>
    </source>
</reference>
<evidence type="ECO:0000313" key="5">
    <source>
        <dbReference type="Proteomes" id="UP001194579"/>
    </source>
</evidence>
<dbReference type="PATRIC" id="fig|1166016.3.peg.1578"/>
<name>A0A0H3I6U9_PECPM</name>
<dbReference type="RefSeq" id="WP_014699311.1">
    <property type="nucleotide sequence ID" value="NC_017845.1"/>
</dbReference>
<sequence length="171" mass="19291">MKLPRYLIVVLTITLGLVVWSQLSADSADEETTSTPAMTRTPQGKVPRAVATETRKKEELVDLFPVRSPPVTPENQTEKPQPVKKREPAFPLKAVGAWWENGERIVILSDGELNVLLCTQCQIKDAVRPGHVIVPTWRLITLSKDHLTVEWQPEHTMKRIELDDLTSRPAK</sequence>
<feature type="region of interest" description="Disordered" evidence="1">
    <location>
        <begin position="28"/>
        <end position="50"/>
    </location>
</feature>
<feature type="compositionally biased region" description="Polar residues" evidence="1">
    <location>
        <begin position="33"/>
        <end position="42"/>
    </location>
</feature>
<dbReference type="AlphaFoldDB" id="A0A0H3I6U9"/>
<accession>A0A0H3I6U9</accession>
<gene>
    <name evidence="2" type="ordered locus">W5S_1559</name>
    <name evidence="3" type="ORF">F6Q06_17345</name>
</gene>
<reference evidence="2" key="2">
    <citation type="submission" date="2012-03" db="EMBL/GenBank/DDBJ databases">
        <authorList>
            <person name="Koskinen P."/>
            <person name="Laine P."/>
            <person name="Niemi O."/>
            <person name="Nykyri J."/>
            <person name="Harjunpaa H."/>
            <person name="Auvinen P."/>
            <person name="Paulin L."/>
            <person name="Pirhonen M."/>
            <person name="Palva T."/>
            <person name="Holm L."/>
        </authorList>
    </citation>
    <scope>NUCLEOTIDE SEQUENCE</scope>
    <source>
        <strain evidence="2">SCC3193</strain>
    </source>
</reference>
<evidence type="ECO:0000256" key="1">
    <source>
        <dbReference type="SAM" id="MobiDB-lite"/>
    </source>
</evidence>
<dbReference type="HOGENOM" id="CLU_129710_0_0_6"/>
<dbReference type="Proteomes" id="UP001194579">
    <property type="component" value="Unassembled WGS sequence"/>
</dbReference>
<dbReference type="Proteomes" id="UP000008044">
    <property type="component" value="Chromosome"/>
</dbReference>
<dbReference type="EMBL" id="CP003415">
    <property type="protein sequence ID" value="AFI89651.1"/>
    <property type="molecule type" value="Genomic_DNA"/>
</dbReference>
<proteinExistence type="predicted"/>
<reference evidence="2 4" key="1">
    <citation type="journal article" date="2012" name="J. Bacteriol.">
        <title>Genome sequence of Pectobacterium sp. strain SCC3193.</title>
        <authorList>
            <person name="Koskinen J.P."/>
            <person name="Laine P."/>
            <person name="Niemi O."/>
            <person name="Nykyri J."/>
            <person name="Harjunpaa H."/>
            <person name="Auvinen P."/>
            <person name="Paulin L."/>
            <person name="Pirhonen M."/>
            <person name="Palva T."/>
            <person name="Holm L."/>
        </authorList>
    </citation>
    <scope>NUCLEOTIDE SEQUENCE [LARGE SCALE GENOMIC DNA]</scope>
    <source>
        <strain evidence="2 4">SCC3193</strain>
    </source>
</reference>
<protein>
    <submittedName>
        <fullName evidence="2">Uncharacterized protein</fullName>
    </submittedName>
</protein>
<reference evidence="3" key="4">
    <citation type="submission" date="2024-05" db="EMBL/GenBank/DDBJ databases">
        <title>Identification of Pectobacterium versatile causing blackleg of potato from New York State with a whole genome sequencing approach.</title>
        <authorList>
            <person name="Ma X."/>
            <person name="Swingle B."/>
        </authorList>
    </citation>
    <scope>NUCLEOTIDE SEQUENCE</scope>
    <source>
        <strain evidence="3">NY1588A</strain>
    </source>
</reference>
<dbReference type="KEGG" id="pec:W5S_1559"/>
<evidence type="ECO:0000313" key="2">
    <source>
        <dbReference type="EMBL" id="AFI89651.1"/>
    </source>
</evidence>
<keyword evidence="5" id="KW-1185">Reference proteome</keyword>
<dbReference type="EMBL" id="WABS01000039">
    <property type="protein sequence ID" value="MBI0556236.1"/>
    <property type="molecule type" value="Genomic_DNA"/>
</dbReference>
<evidence type="ECO:0000313" key="4">
    <source>
        <dbReference type="Proteomes" id="UP000008044"/>
    </source>
</evidence>
<dbReference type="STRING" id="1905730.W5S_1559"/>
<evidence type="ECO:0000313" key="3">
    <source>
        <dbReference type="EMBL" id="MBI0556236.1"/>
    </source>
</evidence>
<organism evidence="2 4">
    <name type="scientific">Pectobacterium parmentieri</name>
    <dbReference type="NCBI Taxonomy" id="1905730"/>
    <lineage>
        <taxon>Bacteria</taxon>
        <taxon>Pseudomonadati</taxon>
        <taxon>Pseudomonadota</taxon>
        <taxon>Gammaproteobacteria</taxon>
        <taxon>Enterobacterales</taxon>
        <taxon>Pectobacteriaceae</taxon>
        <taxon>Pectobacterium</taxon>
    </lineage>
</organism>